<dbReference type="InterPro" id="IPR049730">
    <property type="entry name" value="SNF2/RAD54-like_C"/>
</dbReference>
<dbReference type="GO" id="GO:0005524">
    <property type="term" value="F:ATP binding"/>
    <property type="evidence" value="ECO:0007669"/>
    <property type="project" value="UniProtKB-KW"/>
</dbReference>
<dbReference type="SMART" id="SM00184">
    <property type="entry name" value="RING"/>
    <property type="match status" value="1"/>
</dbReference>
<dbReference type="InterPro" id="IPR038718">
    <property type="entry name" value="SNF2-like_sf"/>
</dbReference>
<dbReference type="InterPro" id="IPR013083">
    <property type="entry name" value="Znf_RING/FYVE/PHD"/>
</dbReference>
<dbReference type="InterPro" id="IPR050628">
    <property type="entry name" value="SNF2_RAD54_helicase_TF"/>
</dbReference>
<evidence type="ECO:0000256" key="7">
    <source>
        <dbReference type="ARBA" id="ARBA00022806"/>
    </source>
</evidence>
<dbReference type="SMART" id="SM00487">
    <property type="entry name" value="DEXDc"/>
    <property type="match status" value="1"/>
</dbReference>
<proteinExistence type="inferred from homology"/>
<dbReference type="GO" id="GO:0004386">
    <property type="term" value="F:helicase activity"/>
    <property type="evidence" value="ECO:0007669"/>
    <property type="project" value="UniProtKB-KW"/>
</dbReference>
<evidence type="ECO:0000256" key="1">
    <source>
        <dbReference type="ARBA" id="ARBA00004123"/>
    </source>
</evidence>
<dbReference type="EnsemblPlants" id="Kaladp0027s0053.1.v1.1">
    <property type="protein sequence ID" value="Kaladp0027s0053.1.v1.1"/>
    <property type="gene ID" value="Kaladp0027s0053.v1.1"/>
</dbReference>
<accession>A0A7N0TAB6</accession>
<keyword evidence="4" id="KW-0547">Nucleotide-binding</keyword>
<dbReference type="GO" id="GO:0003676">
    <property type="term" value="F:nucleic acid binding"/>
    <property type="evidence" value="ECO:0007669"/>
    <property type="project" value="InterPro"/>
</dbReference>
<evidence type="ECO:0000256" key="6">
    <source>
        <dbReference type="ARBA" id="ARBA00022801"/>
    </source>
</evidence>
<dbReference type="InterPro" id="IPR027417">
    <property type="entry name" value="P-loop_NTPase"/>
</dbReference>
<dbReference type="Gene3D" id="3.30.70.2330">
    <property type="match status" value="1"/>
</dbReference>
<protein>
    <recommendedName>
        <fullName evidence="18">DNA/RNA helicase protein</fullName>
    </recommendedName>
</protein>
<keyword evidence="7" id="KW-0347">Helicase</keyword>
<dbReference type="SUPFAM" id="SSF52540">
    <property type="entry name" value="P-loop containing nucleoside triphosphate hydrolases"/>
    <property type="match status" value="2"/>
</dbReference>
<dbReference type="PROSITE" id="PS51192">
    <property type="entry name" value="HELICASE_ATP_BIND_1"/>
    <property type="match status" value="1"/>
</dbReference>
<dbReference type="SMART" id="SM00910">
    <property type="entry name" value="HIRAN"/>
    <property type="match status" value="1"/>
</dbReference>
<dbReference type="InterPro" id="IPR014001">
    <property type="entry name" value="Helicase_ATP-bd"/>
</dbReference>
<keyword evidence="8" id="KW-0862">Zinc</keyword>
<evidence type="ECO:0000313" key="16">
    <source>
        <dbReference type="EnsemblPlants" id="Kaladp0027s0053.1.v1.1"/>
    </source>
</evidence>
<keyword evidence="10" id="KW-0539">Nucleus</keyword>
<dbReference type="InterPro" id="IPR017907">
    <property type="entry name" value="Znf_RING_CS"/>
</dbReference>
<dbReference type="Pfam" id="PF00097">
    <property type="entry name" value="zf-C3HC4"/>
    <property type="match status" value="1"/>
</dbReference>
<evidence type="ECO:0000256" key="12">
    <source>
        <dbReference type="SAM" id="MobiDB-lite"/>
    </source>
</evidence>
<dbReference type="AlphaFoldDB" id="A0A7N0TAB6"/>
<evidence type="ECO:0000259" key="15">
    <source>
        <dbReference type="PROSITE" id="PS51194"/>
    </source>
</evidence>
<evidence type="ECO:0000259" key="14">
    <source>
        <dbReference type="PROSITE" id="PS51192"/>
    </source>
</evidence>
<keyword evidence="5 11" id="KW-0863">Zinc-finger</keyword>
<dbReference type="Gene3D" id="3.40.50.300">
    <property type="entry name" value="P-loop containing nucleotide triphosphate hydrolases"/>
    <property type="match status" value="1"/>
</dbReference>
<dbReference type="PROSITE" id="PS50089">
    <property type="entry name" value="ZF_RING_2"/>
    <property type="match status" value="1"/>
</dbReference>
<dbReference type="PROSITE" id="PS51194">
    <property type="entry name" value="HELICASE_CTER"/>
    <property type="match status" value="1"/>
</dbReference>
<dbReference type="GO" id="GO:0008270">
    <property type="term" value="F:zinc ion binding"/>
    <property type="evidence" value="ECO:0007669"/>
    <property type="project" value="UniProtKB-KW"/>
</dbReference>
<dbReference type="GO" id="GO:0016818">
    <property type="term" value="F:hydrolase activity, acting on acid anhydrides, in phosphorus-containing anhydrides"/>
    <property type="evidence" value="ECO:0007669"/>
    <property type="project" value="InterPro"/>
</dbReference>
<evidence type="ECO:0000256" key="5">
    <source>
        <dbReference type="ARBA" id="ARBA00022771"/>
    </source>
</evidence>
<dbReference type="Gene3D" id="3.30.40.10">
    <property type="entry name" value="Zinc/RING finger domain, C3HC4 (zinc finger)"/>
    <property type="match status" value="1"/>
</dbReference>
<dbReference type="Pfam" id="PF00271">
    <property type="entry name" value="Helicase_C"/>
    <property type="match status" value="1"/>
</dbReference>
<dbReference type="InterPro" id="IPR001841">
    <property type="entry name" value="Znf_RING"/>
</dbReference>
<feature type="domain" description="Helicase ATP-binding" evidence="14">
    <location>
        <begin position="291"/>
        <end position="517"/>
    </location>
</feature>
<feature type="region of interest" description="Disordered" evidence="12">
    <location>
        <begin position="340"/>
        <end position="364"/>
    </location>
</feature>
<keyword evidence="17" id="KW-1185">Reference proteome</keyword>
<reference evidence="16" key="1">
    <citation type="submission" date="2021-01" db="UniProtKB">
        <authorList>
            <consortium name="EnsemblPlants"/>
        </authorList>
    </citation>
    <scope>IDENTIFICATION</scope>
</reference>
<sequence length="907" mass="101596">MLPTAHRSLFASIKIPIQNSISNVHLCPLAPPPLQVPLHMRTLKIKSFTLRRLHPTMPSSSTQLSFPDPPSEPDACLLGFLVANIVGLQYYSSKIKGREMVALVREPQNEYDSNAIAVTDIRMAKVGHIERSVAAVLSPLLDRNLILVQGIVPNFGSKRPRYKVPVQVHVFSRVETFEVVNEEIAARGLQLILHGDVRFGMSEAVAVKENCEENGAKDVDEIFKLADQDACKKDELEVMEPPKELIKSELFQHQKEGLGWLVGRENSEALPPFWEEADGSYRNQLTGGKTNVRPEPLRGGILADDMGMGKTLTLLSLVAFDKCFINDGDDKVAQDEVVMNVNGRKGKRSRSSQQTSNSRKKGKRRISVGHILENEVSSKEEKNSIALACKTTLVVCPPSVLSTWVTQLEEHTVMGTLKMYMYYGERTSEVEELTRYDIVLTTYSTLSAEERLKDSPLKCLEWRRIILDEAHVIKNPKSNISRAVTSLKAKRRWVVTGTPIQNGTCDLFSLMAFLHFEPFATKSYWQDLVNRPLSQGSKEGLMRLQVLMDIISLRRTKDTALMSLPAKSVETCFVELSSEERELYDHIEGEAKNLFKTYINNGNVVGQYATMLTIILRLRQICVCMELCPPDMRSIVSDGVKDVSDNPELLQKLLALLQDGEDFDCPICISPPDAVIITRCAHIFCRACILKVLKRDKPSCPLCRRSLSEADLFSAPQDTLNSENDIPSTNQALSSKVSTLIKLLTAAKDENPSGKSVVFSQFQKLLVMLEEPLKQAGFSTLRLDGSMNGNKRAQVIKEFGKSDGPTILLASLKASGTGINLTAASTVYLLEPWWNPAVEKQAMDRVHRIGQKHDVKIVRLIAQHSIEERVLELQEKKKMFAREAFRKRGSKDKREVNIDDLRTLMSL</sequence>
<evidence type="ECO:0000256" key="2">
    <source>
        <dbReference type="ARBA" id="ARBA00008438"/>
    </source>
</evidence>
<dbReference type="CDD" id="cd18793">
    <property type="entry name" value="SF2_C_SNF"/>
    <property type="match status" value="1"/>
</dbReference>
<dbReference type="InterPro" id="IPR014905">
    <property type="entry name" value="HIRAN"/>
</dbReference>
<dbReference type="OMA" id="ETTVWRL"/>
<dbReference type="PANTHER" id="PTHR45626">
    <property type="entry name" value="TRANSCRIPTION TERMINATION FACTOR 2-RELATED"/>
    <property type="match status" value="1"/>
</dbReference>
<evidence type="ECO:0000259" key="13">
    <source>
        <dbReference type="PROSITE" id="PS50089"/>
    </source>
</evidence>
<dbReference type="Gene3D" id="3.40.50.10810">
    <property type="entry name" value="Tandem AAA-ATPase domain"/>
    <property type="match status" value="2"/>
</dbReference>
<keyword evidence="3" id="KW-0479">Metal-binding</keyword>
<evidence type="ECO:0000256" key="11">
    <source>
        <dbReference type="PROSITE-ProRule" id="PRU00175"/>
    </source>
</evidence>
<dbReference type="SMART" id="SM00490">
    <property type="entry name" value="HELICc"/>
    <property type="match status" value="1"/>
</dbReference>
<feature type="domain" description="Helicase C-terminal" evidence="15">
    <location>
        <begin position="739"/>
        <end position="902"/>
    </location>
</feature>
<evidence type="ECO:0000256" key="8">
    <source>
        <dbReference type="ARBA" id="ARBA00022833"/>
    </source>
</evidence>
<dbReference type="InterPro" id="IPR018957">
    <property type="entry name" value="Znf_C3HC4_RING-type"/>
</dbReference>
<keyword evidence="6" id="KW-0378">Hydrolase</keyword>
<dbReference type="GO" id="GO:0005634">
    <property type="term" value="C:nucleus"/>
    <property type="evidence" value="ECO:0007669"/>
    <property type="project" value="UniProtKB-SubCell"/>
</dbReference>
<dbReference type="GO" id="GO:0008094">
    <property type="term" value="F:ATP-dependent activity, acting on DNA"/>
    <property type="evidence" value="ECO:0007669"/>
    <property type="project" value="TreeGrafter"/>
</dbReference>
<dbReference type="Pfam" id="PF08797">
    <property type="entry name" value="HIRAN"/>
    <property type="match status" value="1"/>
</dbReference>
<dbReference type="PANTHER" id="PTHR45626:SF17">
    <property type="entry name" value="HELICASE-LIKE TRANSCRIPTION FACTOR"/>
    <property type="match status" value="1"/>
</dbReference>
<keyword evidence="9" id="KW-0067">ATP-binding</keyword>
<evidence type="ECO:0000313" key="17">
    <source>
        <dbReference type="Proteomes" id="UP000594263"/>
    </source>
</evidence>
<evidence type="ECO:0000256" key="10">
    <source>
        <dbReference type="ARBA" id="ARBA00023242"/>
    </source>
</evidence>
<organism evidence="16 17">
    <name type="scientific">Kalanchoe fedtschenkoi</name>
    <name type="common">Lavender scallops</name>
    <name type="synonym">South American air plant</name>
    <dbReference type="NCBI Taxonomy" id="63787"/>
    <lineage>
        <taxon>Eukaryota</taxon>
        <taxon>Viridiplantae</taxon>
        <taxon>Streptophyta</taxon>
        <taxon>Embryophyta</taxon>
        <taxon>Tracheophyta</taxon>
        <taxon>Spermatophyta</taxon>
        <taxon>Magnoliopsida</taxon>
        <taxon>eudicotyledons</taxon>
        <taxon>Gunneridae</taxon>
        <taxon>Pentapetalae</taxon>
        <taxon>Saxifragales</taxon>
        <taxon>Crassulaceae</taxon>
        <taxon>Kalanchoe</taxon>
    </lineage>
</organism>
<dbReference type="GO" id="GO:0006281">
    <property type="term" value="P:DNA repair"/>
    <property type="evidence" value="ECO:0007669"/>
    <property type="project" value="TreeGrafter"/>
</dbReference>
<dbReference type="Proteomes" id="UP000594263">
    <property type="component" value="Unplaced"/>
</dbReference>
<evidence type="ECO:0000256" key="3">
    <source>
        <dbReference type="ARBA" id="ARBA00022723"/>
    </source>
</evidence>
<dbReference type="Gramene" id="Kaladp0027s0053.1.v1.1">
    <property type="protein sequence ID" value="Kaladp0027s0053.1.v1.1"/>
    <property type="gene ID" value="Kaladp0027s0053.v1.1"/>
</dbReference>
<dbReference type="SUPFAM" id="SSF57850">
    <property type="entry name" value="RING/U-box"/>
    <property type="match status" value="1"/>
</dbReference>
<dbReference type="Pfam" id="PF00176">
    <property type="entry name" value="SNF2-rel_dom"/>
    <property type="match status" value="1"/>
</dbReference>
<name>A0A7N0TAB6_KALFE</name>
<feature type="domain" description="RING-type" evidence="13">
    <location>
        <begin position="665"/>
        <end position="704"/>
    </location>
</feature>
<dbReference type="InterPro" id="IPR001650">
    <property type="entry name" value="Helicase_C-like"/>
</dbReference>
<dbReference type="PROSITE" id="PS00518">
    <property type="entry name" value="ZF_RING_1"/>
    <property type="match status" value="1"/>
</dbReference>
<evidence type="ECO:0000256" key="4">
    <source>
        <dbReference type="ARBA" id="ARBA00022741"/>
    </source>
</evidence>
<evidence type="ECO:0000256" key="9">
    <source>
        <dbReference type="ARBA" id="ARBA00022840"/>
    </source>
</evidence>
<evidence type="ECO:0008006" key="18">
    <source>
        <dbReference type="Google" id="ProtNLM"/>
    </source>
</evidence>
<comment type="subcellular location">
    <subcellularLocation>
        <location evidence="1">Nucleus</location>
    </subcellularLocation>
</comment>
<dbReference type="CDD" id="cd16509">
    <property type="entry name" value="RING-HC_HLTF"/>
    <property type="match status" value="1"/>
</dbReference>
<comment type="similarity">
    <text evidence="2">Belongs to the SNF2/RAD54 helicase family. RAD16 subfamily.</text>
</comment>
<dbReference type="InterPro" id="IPR000330">
    <property type="entry name" value="SNF2_N"/>
</dbReference>